<organism evidence="1 2">
    <name type="scientific">Parnassius mnemosyne</name>
    <name type="common">clouded apollo</name>
    <dbReference type="NCBI Taxonomy" id="213953"/>
    <lineage>
        <taxon>Eukaryota</taxon>
        <taxon>Metazoa</taxon>
        <taxon>Ecdysozoa</taxon>
        <taxon>Arthropoda</taxon>
        <taxon>Hexapoda</taxon>
        <taxon>Insecta</taxon>
        <taxon>Pterygota</taxon>
        <taxon>Neoptera</taxon>
        <taxon>Endopterygota</taxon>
        <taxon>Lepidoptera</taxon>
        <taxon>Glossata</taxon>
        <taxon>Ditrysia</taxon>
        <taxon>Papilionoidea</taxon>
        <taxon>Papilionidae</taxon>
        <taxon>Parnassiinae</taxon>
        <taxon>Parnassini</taxon>
        <taxon>Parnassius</taxon>
        <taxon>Driopa</taxon>
    </lineage>
</organism>
<reference evidence="1 2" key="1">
    <citation type="submission" date="2023-11" db="EMBL/GenBank/DDBJ databases">
        <authorList>
            <person name="Hedman E."/>
            <person name="Englund M."/>
            <person name="Stromberg M."/>
            <person name="Nyberg Akerstrom W."/>
            <person name="Nylinder S."/>
            <person name="Jareborg N."/>
            <person name="Kallberg Y."/>
            <person name="Kronander E."/>
        </authorList>
    </citation>
    <scope>NUCLEOTIDE SEQUENCE [LARGE SCALE GENOMIC DNA]</scope>
</reference>
<accession>A0AAV1KLJ8</accession>
<evidence type="ECO:0000313" key="1">
    <source>
        <dbReference type="EMBL" id="CAK1583943.1"/>
    </source>
</evidence>
<protein>
    <submittedName>
        <fullName evidence="1">Uncharacterized protein</fullName>
    </submittedName>
</protein>
<keyword evidence="2" id="KW-1185">Reference proteome</keyword>
<dbReference type="AlphaFoldDB" id="A0AAV1KLJ8"/>
<comment type="caution">
    <text evidence="1">The sequence shown here is derived from an EMBL/GenBank/DDBJ whole genome shotgun (WGS) entry which is preliminary data.</text>
</comment>
<gene>
    <name evidence="1" type="ORF">PARMNEM_LOCUS5277</name>
</gene>
<dbReference type="Proteomes" id="UP001314205">
    <property type="component" value="Unassembled WGS sequence"/>
</dbReference>
<sequence length="119" mass="13638">MILSHLHPLTSCMSYHVVFTPSRAVLHLPYQFKASPSVIYLCTIYYWHFNKRVTNGELIMSLVIITQKTLIMGSDNILGYIISPVSTAYILSDLVSEPMFSLVYNNLVMAIQFFLLTTW</sequence>
<name>A0AAV1KLJ8_9NEOP</name>
<proteinExistence type="predicted"/>
<evidence type="ECO:0000313" key="2">
    <source>
        <dbReference type="Proteomes" id="UP001314205"/>
    </source>
</evidence>
<dbReference type="EMBL" id="CAVLGL010000057">
    <property type="protein sequence ID" value="CAK1583943.1"/>
    <property type="molecule type" value="Genomic_DNA"/>
</dbReference>